<feature type="repeat" description="WD" evidence="5">
    <location>
        <begin position="139"/>
        <end position="180"/>
    </location>
</feature>
<dbReference type="GO" id="GO:0000502">
    <property type="term" value="C:proteasome complex"/>
    <property type="evidence" value="ECO:0007669"/>
    <property type="project" value="UniProtKB-KW"/>
</dbReference>
<dbReference type="AlphaFoldDB" id="A0A7H9HTV5"/>
<protein>
    <submittedName>
        <fullName evidence="6">Uncharacterized protein</fullName>
    </submittedName>
</protein>
<evidence type="ECO:0000256" key="3">
    <source>
        <dbReference type="ARBA" id="ARBA00022942"/>
    </source>
</evidence>
<keyword evidence="7" id="KW-1185">Reference proteome</keyword>
<keyword evidence="2" id="KW-0677">Repeat</keyword>
<dbReference type="InterPro" id="IPR036322">
    <property type="entry name" value="WD40_repeat_dom_sf"/>
</dbReference>
<accession>A0A7H9HTV5</accession>
<keyword evidence="3" id="KW-0647">Proteasome</keyword>
<sequence>MTTVNEIQKVRVCHIQHDFEVCIAEEGDQGRFYINVDESLNEVKEFTVVVSQNGSKFEVSEGNLFQRVDRHLYSAILDGNQYQFCTMEEEYTGAAGTDEDIEWTAIDSTSAPRERYALGDSKGNCRVYGGTLGLEMELKEAHRGEISSLRFFPSGEVLLTGSADMQLKLWSVLDGSCPRTFAGHRSAVSDTCLIDRGRNFLSSSSDGTVRLWECGSGETLTVFSRREDSNDGVNCICLRGTSRDNRSGMGENRLEFGTYGKQVIAGHSSGVITVHDVFTKEQTCQIPSHFISSCNALTSDPKRDEYVYAGYENGALAQWDLRNFSNPVSSVYINEGTAINDIYYGSSALYVSSGLDTSLRLNLTGDKGFISSDLPTFLVSNDYKVAQYTSTPDRKHIIAVGDWGFCGKYGVH</sequence>
<dbReference type="PANTHER" id="PTHR19857">
    <property type="entry name" value="MITOCHONDRIAL DIVISION PROTEIN 1-RELATED"/>
    <property type="match status" value="1"/>
</dbReference>
<evidence type="ECO:0000256" key="4">
    <source>
        <dbReference type="ARBA" id="ARBA00038321"/>
    </source>
</evidence>
<dbReference type="InterPro" id="IPR051179">
    <property type="entry name" value="WD_repeat_multifunction"/>
</dbReference>
<keyword evidence="1 5" id="KW-0853">WD repeat</keyword>
<comment type="similarity">
    <text evidence="4">Belongs to the WD repeat PAAF1/RPN14 family.</text>
</comment>
<dbReference type="SUPFAM" id="SSF50978">
    <property type="entry name" value="WD40 repeat-like"/>
    <property type="match status" value="1"/>
</dbReference>
<reference evidence="6 7" key="1">
    <citation type="submission" date="2020-06" db="EMBL/GenBank/DDBJ databases">
        <title>The yeast mating-type switching endonuclease HO is a domesticated member of an unorthodox homing genetic element family.</title>
        <authorList>
            <person name="Coughlan A.Y."/>
            <person name="Lombardi L."/>
            <person name="Braun-Galleani S."/>
            <person name="Martos A.R."/>
            <person name="Galeote V."/>
            <person name="Bigey F."/>
            <person name="Dequin S."/>
            <person name="Byrne K.P."/>
            <person name="Wolfe K.H."/>
        </authorList>
    </citation>
    <scope>NUCLEOTIDE SEQUENCE [LARGE SCALE GENOMIC DNA]</scope>
    <source>
        <strain evidence="6 7">CBS2947</strain>
    </source>
</reference>
<dbReference type="EMBL" id="CP059269">
    <property type="protein sequence ID" value="QLQ79792.1"/>
    <property type="molecule type" value="Genomic_DNA"/>
</dbReference>
<proteinExistence type="inferred from homology"/>
<evidence type="ECO:0000256" key="2">
    <source>
        <dbReference type="ARBA" id="ARBA00022737"/>
    </source>
</evidence>
<gene>
    <name evidence="6" type="ORF">HG537_0C04410</name>
</gene>
<evidence type="ECO:0000256" key="1">
    <source>
        <dbReference type="ARBA" id="ARBA00022574"/>
    </source>
</evidence>
<evidence type="ECO:0000256" key="5">
    <source>
        <dbReference type="PROSITE-ProRule" id="PRU00221"/>
    </source>
</evidence>
<dbReference type="PANTHER" id="PTHR19857:SF19">
    <property type="entry name" value="26S PROTEASOME REGULATORY SUBUNIT RPN14"/>
    <property type="match status" value="1"/>
</dbReference>
<dbReference type="InterPro" id="IPR001680">
    <property type="entry name" value="WD40_rpt"/>
</dbReference>
<evidence type="ECO:0000313" key="6">
    <source>
        <dbReference type="EMBL" id="QLQ79792.1"/>
    </source>
</evidence>
<feature type="repeat" description="WD" evidence="5">
    <location>
        <begin position="181"/>
        <end position="222"/>
    </location>
</feature>
<dbReference type="Pfam" id="PF00400">
    <property type="entry name" value="WD40"/>
    <property type="match status" value="2"/>
</dbReference>
<evidence type="ECO:0000313" key="7">
    <source>
        <dbReference type="Proteomes" id="UP000510647"/>
    </source>
</evidence>
<dbReference type="SMART" id="SM00320">
    <property type="entry name" value="WD40"/>
    <property type="match status" value="4"/>
</dbReference>
<dbReference type="PROSITE" id="PS50294">
    <property type="entry name" value="WD_REPEATS_REGION"/>
    <property type="match status" value="2"/>
</dbReference>
<dbReference type="Gene3D" id="2.130.10.10">
    <property type="entry name" value="YVTN repeat-like/Quinoprotein amine dehydrogenase"/>
    <property type="match status" value="2"/>
</dbReference>
<dbReference type="PROSITE" id="PS50082">
    <property type="entry name" value="WD_REPEATS_2"/>
    <property type="match status" value="2"/>
</dbReference>
<dbReference type="OrthoDB" id="10257301at2759"/>
<dbReference type="Proteomes" id="UP000510647">
    <property type="component" value="Chromosome 3"/>
</dbReference>
<name>A0A7H9HTV5_9SACH</name>
<dbReference type="InterPro" id="IPR015943">
    <property type="entry name" value="WD40/YVTN_repeat-like_dom_sf"/>
</dbReference>
<organism evidence="6 7">
    <name type="scientific">Torulaspora globosa</name>
    <dbReference type="NCBI Taxonomy" id="48254"/>
    <lineage>
        <taxon>Eukaryota</taxon>
        <taxon>Fungi</taxon>
        <taxon>Dikarya</taxon>
        <taxon>Ascomycota</taxon>
        <taxon>Saccharomycotina</taxon>
        <taxon>Saccharomycetes</taxon>
        <taxon>Saccharomycetales</taxon>
        <taxon>Saccharomycetaceae</taxon>
        <taxon>Torulaspora</taxon>
    </lineage>
</organism>